<evidence type="ECO:0000313" key="3">
    <source>
        <dbReference type="Proteomes" id="UP000177306"/>
    </source>
</evidence>
<organism evidence="2 3">
    <name type="scientific">Candidatus Kaiserbacteria bacterium RIFCSPLOWO2_01_FULL_53_17</name>
    <dbReference type="NCBI Taxonomy" id="1798511"/>
    <lineage>
        <taxon>Bacteria</taxon>
        <taxon>Candidatus Kaiseribacteriota</taxon>
    </lineage>
</organism>
<comment type="caution">
    <text evidence="2">The sequence shown here is derived from an EMBL/GenBank/DDBJ whole genome shotgun (WGS) entry which is preliminary data.</text>
</comment>
<feature type="compositionally biased region" description="Basic and acidic residues" evidence="1">
    <location>
        <begin position="179"/>
        <end position="195"/>
    </location>
</feature>
<name>A0A1F6EG49_9BACT</name>
<feature type="region of interest" description="Disordered" evidence="1">
    <location>
        <begin position="137"/>
        <end position="195"/>
    </location>
</feature>
<accession>A0A1F6EG49</accession>
<dbReference type="AlphaFoldDB" id="A0A1F6EG49"/>
<reference evidence="2 3" key="1">
    <citation type="journal article" date="2016" name="Nat. Commun.">
        <title>Thousands of microbial genomes shed light on interconnected biogeochemical processes in an aquifer system.</title>
        <authorList>
            <person name="Anantharaman K."/>
            <person name="Brown C.T."/>
            <person name="Hug L.A."/>
            <person name="Sharon I."/>
            <person name="Castelle C.J."/>
            <person name="Probst A.J."/>
            <person name="Thomas B.C."/>
            <person name="Singh A."/>
            <person name="Wilkins M.J."/>
            <person name="Karaoz U."/>
            <person name="Brodie E.L."/>
            <person name="Williams K.H."/>
            <person name="Hubbard S.S."/>
            <person name="Banfield J.F."/>
        </authorList>
    </citation>
    <scope>NUCLEOTIDE SEQUENCE [LARGE SCALE GENOMIC DNA]</scope>
</reference>
<proteinExistence type="predicted"/>
<sequence>MKTTHATTIDDQVQQRFQQLPKVVQDAITSTDVERRLRKLADTQKLHVDQWESLENEVMLTLLGIETVESFEKNITSEVGVTSDVAHILAENINTIVFEPIRQELERQLEHPEAHAESVSGVEAARSQILGTKEIPLAAPTPTQPPQLLIAPATPSAPPPEVTVARAPASGAYKPGEASTERKSIVDDPYREPPQ</sequence>
<evidence type="ECO:0000256" key="1">
    <source>
        <dbReference type="SAM" id="MobiDB-lite"/>
    </source>
</evidence>
<gene>
    <name evidence="2" type="ORF">A3A38_03200</name>
</gene>
<dbReference type="Proteomes" id="UP000177306">
    <property type="component" value="Unassembled WGS sequence"/>
</dbReference>
<feature type="compositionally biased region" description="Low complexity" evidence="1">
    <location>
        <begin position="137"/>
        <end position="153"/>
    </location>
</feature>
<evidence type="ECO:0000313" key="2">
    <source>
        <dbReference type="EMBL" id="OGG72615.1"/>
    </source>
</evidence>
<dbReference type="EMBL" id="MFLY01000037">
    <property type="protein sequence ID" value="OGG72615.1"/>
    <property type="molecule type" value="Genomic_DNA"/>
</dbReference>
<protein>
    <submittedName>
        <fullName evidence="2">Uncharacterized protein</fullName>
    </submittedName>
</protein>